<keyword evidence="2" id="KW-0812">Transmembrane</keyword>
<comment type="caution">
    <text evidence="4">The sequence shown here is derived from an EMBL/GenBank/DDBJ whole genome shotgun (WGS) entry which is preliminary data.</text>
</comment>
<dbReference type="Proteomes" id="UP000014216">
    <property type="component" value="Unassembled WGS sequence"/>
</dbReference>
<protein>
    <submittedName>
        <fullName evidence="4">Transposase IS4 family protein</fullName>
    </submittedName>
</protein>
<evidence type="ECO:0000259" key="3">
    <source>
        <dbReference type="Pfam" id="PF13701"/>
    </source>
</evidence>
<dbReference type="InterPro" id="IPR047960">
    <property type="entry name" value="Transpos_IS1380"/>
</dbReference>
<feature type="compositionally biased region" description="Basic and acidic residues" evidence="1">
    <location>
        <begin position="9"/>
        <end position="18"/>
    </location>
</feature>
<evidence type="ECO:0000256" key="2">
    <source>
        <dbReference type="SAM" id="Phobius"/>
    </source>
</evidence>
<dbReference type="InterPro" id="IPR025668">
    <property type="entry name" value="Tnp_DDE_dom"/>
</dbReference>
<dbReference type="AlphaFoldDB" id="S0G861"/>
<dbReference type="Pfam" id="PF13701">
    <property type="entry name" value="DDE_Tnp_1_4"/>
    <property type="match status" value="1"/>
</dbReference>
<keyword evidence="2" id="KW-1133">Transmembrane helix</keyword>
<proteinExistence type="predicted"/>
<accession>S0G861</accession>
<keyword evidence="2" id="KW-0472">Membrane</keyword>
<dbReference type="EMBL" id="APJX01000001">
    <property type="protein sequence ID" value="EMS81506.1"/>
    <property type="molecule type" value="Genomic_DNA"/>
</dbReference>
<dbReference type="NCBIfam" id="NF033539">
    <property type="entry name" value="transpos_IS1380"/>
    <property type="match status" value="1"/>
</dbReference>
<reference evidence="4 5" key="1">
    <citation type="journal article" date="2013" name="Genome Announc.">
        <title>Draft Genome Sequence of Desulfotignum phosphitoxidans DSM 13687 Strain FiPS-3.</title>
        <authorList>
            <person name="Poehlein A."/>
            <person name="Daniel R."/>
            <person name="Simeonova D.D."/>
        </authorList>
    </citation>
    <scope>NUCLEOTIDE SEQUENCE [LARGE SCALE GENOMIC DNA]</scope>
    <source>
        <strain evidence="4 5">DSM 13687</strain>
    </source>
</reference>
<evidence type="ECO:0000313" key="4">
    <source>
        <dbReference type="EMBL" id="EMS81506.1"/>
    </source>
</evidence>
<feature type="transmembrane region" description="Helical" evidence="2">
    <location>
        <begin position="80"/>
        <end position="98"/>
    </location>
</feature>
<evidence type="ECO:0000256" key="1">
    <source>
        <dbReference type="SAM" id="MobiDB-lite"/>
    </source>
</evidence>
<keyword evidence="5" id="KW-1185">Reference proteome</keyword>
<sequence>MNKGYNEFDEPKTTEFRRPPQVKSSKAQIFAKFHKIPTIRFEDQELTSFSGMIVFQLLFKRLGLRKRLKGCFSHLKISPIFGHHLVVMLLITHLILGFRRLREIVYYKDDPMILRTLGLRSLPDVSTISRNLSQMDDASVDNVQDLSRSLVVEGLVREQFPRLTLDFDGSVLSTKGHAQGTAVGFNKSRKGARSYYPLFCTIAQTGQFFDMHHRPGNVHDSNGAPEFMQKCFEHIRCQFPGSIIESRMDGAFFNQKIIDMMSERRISFTASVPFYRFTELKQLIETCDSWIDIDEKWSYFETLWKPKSWNSRYRFVFTRKKVKKIQKGALQLDLFEPVSEQYQYKAIVTNKTESAKAVVLFHNGRGSQELLFGNAKNDTALSVIPCKRLNANRIFTLASMMAHNLSREMQMVANPGKTHARPKRPAGWTFKRLDTIRHQILQRAGRFIKPQGKLTLIMSGNHAVKKDLMHLVGKLLEAA</sequence>
<organism evidence="4 5">
    <name type="scientific">Desulfotignum phosphitoxidans DSM 13687</name>
    <dbReference type="NCBI Taxonomy" id="1286635"/>
    <lineage>
        <taxon>Bacteria</taxon>
        <taxon>Pseudomonadati</taxon>
        <taxon>Thermodesulfobacteriota</taxon>
        <taxon>Desulfobacteria</taxon>
        <taxon>Desulfobacterales</taxon>
        <taxon>Desulfobacteraceae</taxon>
        <taxon>Desulfotignum</taxon>
    </lineage>
</organism>
<dbReference type="PATRIC" id="fig|1286635.3.peg.671"/>
<gene>
    <name evidence="4" type="ORF">Dpo_1c06470</name>
</gene>
<name>S0G861_9BACT</name>
<feature type="region of interest" description="Disordered" evidence="1">
    <location>
        <begin position="1"/>
        <end position="21"/>
    </location>
</feature>
<feature type="domain" description="Transposase DDE" evidence="3">
    <location>
        <begin position="38"/>
        <end position="475"/>
    </location>
</feature>
<evidence type="ECO:0000313" key="5">
    <source>
        <dbReference type="Proteomes" id="UP000014216"/>
    </source>
</evidence>